<protein>
    <submittedName>
        <fullName evidence="2">Uncharacterized protein</fullName>
    </submittedName>
</protein>
<feature type="region of interest" description="Disordered" evidence="1">
    <location>
        <begin position="90"/>
        <end position="113"/>
    </location>
</feature>
<gene>
    <name evidence="2" type="ORF">WICMUC_003443</name>
</gene>
<feature type="compositionally biased region" description="Polar residues" evidence="1">
    <location>
        <begin position="1"/>
        <end position="12"/>
    </location>
</feature>
<feature type="region of interest" description="Disordered" evidence="1">
    <location>
        <begin position="1"/>
        <end position="23"/>
    </location>
</feature>
<organism evidence="2 3">
    <name type="scientific">Wickerhamomyces mucosus</name>
    <dbReference type="NCBI Taxonomy" id="1378264"/>
    <lineage>
        <taxon>Eukaryota</taxon>
        <taxon>Fungi</taxon>
        <taxon>Dikarya</taxon>
        <taxon>Ascomycota</taxon>
        <taxon>Saccharomycotina</taxon>
        <taxon>Saccharomycetes</taxon>
        <taxon>Phaffomycetales</taxon>
        <taxon>Wickerhamomycetaceae</taxon>
        <taxon>Wickerhamomyces</taxon>
    </lineage>
</organism>
<feature type="region of interest" description="Disordered" evidence="1">
    <location>
        <begin position="141"/>
        <end position="166"/>
    </location>
</feature>
<dbReference type="EMBL" id="JAEUBF010000905">
    <property type="protein sequence ID" value="KAH3674201.1"/>
    <property type="molecule type" value="Genomic_DNA"/>
</dbReference>
<proteinExistence type="predicted"/>
<name>A0A9P8PLF5_9ASCO</name>
<comment type="caution">
    <text evidence="2">The sequence shown here is derived from an EMBL/GenBank/DDBJ whole genome shotgun (WGS) entry which is preliminary data.</text>
</comment>
<reference evidence="2" key="2">
    <citation type="submission" date="2021-01" db="EMBL/GenBank/DDBJ databases">
        <authorList>
            <person name="Schikora-Tamarit M.A."/>
        </authorList>
    </citation>
    <scope>NUCLEOTIDE SEQUENCE</scope>
    <source>
        <strain evidence="2">CBS6341</strain>
    </source>
</reference>
<dbReference type="OrthoDB" id="3981147at2759"/>
<accession>A0A9P8PLF5</accession>
<evidence type="ECO:0000256" key="1">
    <source>
        <dbReference type="SAM" id="MobiDB-lite"/>
    </source>
</evidence>
<dbReference type="Pfam" id="PF10863">
    <property type="entry name" value="NOP19"/>
    <property type="match status" value="1"/>
</dbReference>
<dbReference type="Proteomes" id="UP000769528">
    <property type="component" value="Unassembled WGS sequence"/>
</dbReference>
<evidence type="ECO:0000313" key="3">
    <source>
        <dbReference type="Proteomes" id="UP000769528"/>
    </source>
</evidence>
<sequence length="181" mass="20634">MMKLMSSPNLKTKMSHVKEIKEKQHLQNLFQSAHSSTSSKISSWLKPKKVSSEDLEPSSHNDFLQLPIISGASGLSLSLEENVKIGEYIQNGNKKKPTSNSNKVSKRNESRSLEALRNKLKKNSNKIHKQNQNIHKMNQIQKNLINSRNRANDNDSDSEEEVKVTKKKKFGLLIDSKVKKR</sequence>
<reference evidence="2" key="1">
    <citation type="journal article" date="2021" name="Open Biol.">
        <title>Shared evolutionary footprints suggest mitochondrial oxidative damage underlies multiple complex I losses in fungi.</title>
        <authorList>
            <person name="Schikora-Tamarit M.A."/>
            <person name="Marcet-Houben M."/>
            <person name="Nosek J."/>
            <person name="Gabaldon T."/>
        </authorList>
    </citation>
    <scope>NUCLEOTIDE SEQUENCE</scope>
    <source>
        <strain evidence="2">CBS6341</strain>
    </source>
</reference>
<dbReference type="GO" id="GO:0030686">
    <property type="term" value="C:90S preribosome"/>
    <property type="evidence" value="ECO:0007669"/>
    <property type="project" value="InterPro"/>
</dbReference>
<dbReference type="GO" id="GO:0042274">
    <property type="term" value="P:ribosomal small subunit biogenesis"/>
    <property type="evidence" value="ECO:0007669"/>
    <property type="project" value="InterPro"/>
</dbReference>
<keyword evidence="3" id="KW-1185">Reference proteome</keyword>
<evidence type="ECO:0000313" key="2">
    <source>
        <dbReference type="EMBL" id="KAH3674201.1"/>
    </source>
</evidence>
<dbReference type="InterPro" id="IPR022592">
    <property type="entry name" value="Nucleolar_19"/>
</dbReference>
<dbReference type="AlphaFoldDB" id="A0A9P8PLF5"/>